<dbReference type="PANTHER" id="PTHR43798:SF31">
    <property type="entry name" value="AB HYDROLASE SUPERFAMILY PROTEIN YCLE"/>
    <property type="match status" value="1"/>
</dbReference>
<evidence type="ECO:0000313" key="4">
    <source>
        <dbReference type="Proteomes" id="UP000254720"/>
    </source>
</evidence>
<keyword evidence="1" id="KW-0378">Hydrolase</keyword>
<dbReference type="EMBL" id="QQAX01000008">
    <property type="protein sequence ID" value="RDI44817.1"/>
    <property type="molecule type" value="Genomic_DNA"/>
</dbReference>
<proteinExistence type="predicted"/>
<dbReference type="AlphaFoldDB" id="A0A370GMD4"/>
<evidence type="ECO:0000256" key="1">
    <source>
        <dbReference type="ARBA" id="ARBA00022801"/>
    </source>
</evidence>
<dbReference type="SUPFAM" id="SSF53474">
    <property type="entry name" value="alpha/beta-Hydrolases"/>
    <property type="match status" value="1"/>
</dbReference>
<dbReference type="Proteomes" id="UP000254720">
    <property type="component" value="Unassembled WGS sequence"/>
</dbReference>
<dbReference type="RefSeq" id="WP_114834162.1">
    <property type="nucleotide sequence ID" value="NZ_LR699114.1"/>
</dbReference>
<dbReference type="InterPro" id="IPR050266">
    <property type="entry name" value="AB_hydrolase_sf"/>
</dbReference>
<dbReference type="PANTHER" id="PTHR43798">
    <property type="entry name" value="MONOACYLGLYCEROL LIPASE"/>
    <property type="match status" value="1"/>
</dbReference>
<evidence type="ECO:0000259" key="2">
    <source>
        <dbReference type="Pfam" id="PF00561"/>
    </source>
</evidence>
<dbReference type="GO" id="GO:0016020">
    <property type="term" value="C:membrane"/>
    <property type="evidence" value="ECO:0007669"/>
    <property type="project" value="TreeGrafter"/>
</dbReference>
<dbReference type="OrthoDB" id="9791366at2"/>
<name>A0A370GMD4_9COXI</name>
<dbReference type="Gene3D" id="3.40.50.1820">
    <property type="entry name" value="alpha/beta hydrolase"/>
    <property type="match status" value="1"/>
</dbReference>
<protein>
    <submittedName>
        <fullName evidence="3">Pimeloyl-ACP methyl ester carboxylesterase</fullName>
    </submittedName>
</protein>
<gene>
    <name evidence="3" type="ORF">C8D86_10871</name>
</gene>
<comment type="caution">
    <text evidence="3">The sequence shown here is derived from an EMBL/GenBank/DDBJ whole genome shotgun (WGS) entry which is preliminary data.</text>
</comment>
<evidence type="ECO:0000313" key="3">
    <source>
        <dbReference type="EMBL" id="RDI44817.1"/>
    </source>
</evidence>
<accession>A0A370GMD4</accession>
<dbReference type="GO" id="GO:0016787">
    <property type="term" value="F:hydrolase activity"/>
    <property type="evidence" value="ECO:0007669"/>
    <property type="project" value="UniProtKB-KW"/>
</dbReference>
<dbReference type="InterPro" id="IPR029058">
    <property type="entry name" value="AB_hydrolase_fold"/>
</dbReference>
<organism evidence="3 4">
    <name type="scientific">Aquicella lusitana</name>
    <dbReference type="NCBI Taxonomy" id="254246"/>
    <lineage>
        <taxon>Bacteria</taxon>
        <taxon>Pseudomonadati</taxon>
        <taxon>Pseudomonadota</taxon>
        <taxon>Gammaproteobacteria</taxon>
        <taxon>Legionellales</taxon>
        <taxon>Coxiellaceae</taxon>
        <taxon>Aquicella</taxon>
    </lineage>
</organism>
<dbReference type="Pfam" id="PF00561">
    <property type="entry name" value="Abhydrolase_1"/>
    <property type="match status" value="1"/>
</dbReference>
<keyword evidence="4" id="KW-1185">Reference proteome</keyword>
<feature type="domain" description="AB hydrolase-1" evidence="2">
    <location>
        <begin position="30"/>
        <end position="281"/>
    </location>
</feature>
<reference evidence="3 4" key="1">
    <citation type="submission" date="2018-07" db="EMBL/GenBank/DDBJ databases">
        <title>Genomic Encyclopedia of Type Strains, Phase IV (KMG-IV): sequencing the most valuable type-strain genomes for metagenomic binning, comparative biology and taxonomic classification.</title>
        <authorList>
            <person name="Goeker M."/>
        </authorList>
    </citation>
    <scope>NUCLEOTIDE SEQUENCE [LARGE SCALE GENOMIC DNA]</scope>
    <source>
        <strain evidence="3 4">DSM 16500</strain>
    </source>
</reference>
<sequence>MKTDYFLGLSEEGFHRVAYTEWGVPTLGNPPIICVHGLTRSGRDFDELAEYLSRQGRHVFCPDIVGRGESDWLRNPLHYTYEQYIADMNVMIARTHASQVDWIGTSMGGLIGMVLASMPQSPIRRLVLNDVGAQISATGISRIAKYAGRDPDFSSIEEAMRYFKSVLDGVGKLSDEEWRRVAERSVREISPGKFVSKTDHGVKIAPAKSKMAWQIMLHPLKAIEGTLFDIDLWHIWRKVTCPVLILHGKQSDILLPATIQKMQQIHPQTDVIEVPEAGHAPALMHTAQHQAIYQWLINSI</sequence>
<dbReference type="InterPro" id="IPR000073">
    <property type="entry name" value="AB_hydrolase_1"/>
</dbReference>